<name>A0A916TBA3_9ACTN</name>
<keyword evidence="2" id="KW-1185">Reference proteome</keyword>
<evidence type="ECO:0000313" key="1">
    <source>
        <dbReference type="EMBL" id="GGB38884.1"/>
    </source>
</evidence>
<reference evidence="1" key="2">
    <citation type="submission" date="2020-09" db="EMBL/GenBank/DDBJ databases">
        <authorList>
            <person name="Sun Q."/>
            <person name="Zhou Y."/>
        </authorList>
    </citation>
    <scope>NUCLEOTIDE SEQUENCE</scope>
    <source>
        <strain evidence="1">CGMCC 1.12827</strain>
    </source>
</reference>
<gene>
    <name evidence="1" type="ORF">GCM10011489_28250</name>
</gene>
<proteinExistence type="predicted"/>
<protein>
    <submittedName>
        <fullName evidence="1">Uncharacterized protein</fullName>
    </submittedName>
</protein>
<sequence>MVEAVQVGGADIDKATETARSKCSTMTLDSNVSGQQIHSVNTSSVFDLPHNEADKSVGIKMTSTATIAGTEVTTTSLLAIAQVGGYSVVTSVGGTRSAPSQSTFDDFTTKAIAKVAAAS</sequence>
<accession>A0A916TBA3</accession>
<organism evidence="1 2">
    <name type="scientific">Gordonia jinhuaensis</name>
    <dbReference type="NCBI Taxonomy" id="1517702"/>
    <lineage>
        <taxon>Bacteria</taxon>
        <taxon>Bacillati</taxon>
        <taxon>Actinomycetota</taxon>
        <taxon>Actinomycetes</taxon>
        <taxon>Mycobacteriales</taxon>
        <taxon>Gordoniaceae</taxon>
        <taxon>Gordonia</taxon>
    </lineage>
</organism>
<evidence type="ECO:0000313" key="2">
    <source>
        <dbReference type="Proteomes" id="UP000621454"/>
    </source>
</evidence>
<dbReference type="EMBL" id="BMGC01000022">
    <property type="protein sequence ID" value="GGB38884.1"/>
    <property type="molecule type" value="Genomic_DNA"/>
</dbReference>
<dbReference type="RefSeq" id="WP_188587227.1">
    <property type="nucleotide sequence ID" value="NZ_BMGC01000022.1"/>
</dbReference>
<dbReference type="AlphaFoldDB" id="A0A916TBA3"/>
<reference evidence="1" key="1">
    <citation type="journal article" date="2014" name="Int. J. Syst. Evol. Microbiol.">
        <title>Complete genome sequence of Corynebacterium casei LMG S-19264T (=DSM 44701T), isolated from a smear-ripened cheese.</title>
        <authorList>
            <consortium name="US DOE Joint Genome Institute (JGI-PGF)"/>
            <person name="Walter F."/>
            <person name="Albersmeier A."/>
            <person name="Kalinowski J."/>
            <person name="Ruckert C."/>
        </authorList>
    </citation>
    <scope>NUCLEOTIDE SEQUENCE</scope>
    <source>
        <strain evidence="1">CGMCC 1.12827</strain>
    </source>
</reference>
<dbReference type="Proteomes" id="UP000621454">
    <property type="component" value="Unassembled WGS sequence"/>
</dbReference>
<comment type="caution">
    <text evidence="1">The sequence shown here is derived from an EMBL/GenBank/DDBJ whole genome shotgun (WGS) entry which is preliminary data.</text>
</comment>